<dbReference type="SMART" id="SM00050">
    <property type="entry name" value="DISIN"/>
    <property type="match status" value="2"/>
</dbReference>
<feature type="binding site" evidence="5">
    <location>
        <position position="425"/>
    </location>
    <ligand>
        <name>Zn(2+)</name>
        <dbReference type="ChEBI" id="CHEBI:29105"/>
        <note>catalytic</note>
    </ligand>
</feature>
<dbReference type="FunFam" id="4.10.70.10:FF:000003">
    <property type="entry name" value="Disintegrin and metalloproteinase domain-containing protein 17"/>
    <property type="match status" value="2"/>
</dbReference>
<dbReference type="GO" id="GO:0046872">
    <property type="term" value="F:metal ion binding"/>
    <property type="evidence" value="ECO:0007669"/>
    <property type="project" value="UniProtKB-KW"/>
</dbReference>
<feature type="active site" evidence="5">
    <location>
        <position position="422"/>
    </location>
</feature>
<feature type="domain" description="Disintegrin" evidence="7">
    <location>
        <begin position="1078"/>
        <end position="1171"/>
    </location>
</feature>
<dbReference type="GO" id="GO:0007219">
    <property type="term" value="P:Notch signaling pathway"/>
    <property type="evidence" value="ECO:0007669"/>
    <property type="project" value="TreeGrafter"/>
</dbReference>
<dbReference type="GO" id="GO:0004222">
    <property type="term" value="F:metalloendopeptidase activity"/>
    <property type="evidence" value="ECO:0007669"/>
    <property type="project" value="InterPro"/>
</dbReference>
<keyword evidence="6" id="KW-0812">Transmembrane</keyword>
<evidence type="ECO:0000256" key="5">
    <source>
        <dbReference type="PROSITE-ProRule" id="PRU00276"/>
    </source>
</evidence>
<keyword evidence="5" id="KW-0479">Metal-binding</keyword>
<dbReference type="Pfam" id="PF21299">
    <property type="entry name" value="ADAM10_Cys-rich"/>
    <property type="match status" value="1"/>
</dbReference>
<dbReference type="InterPro" id="IPR051489">
    <property type="entry name" value="ADAM_Metalloproteinase"/>
</dbReference>
<dbReference type="InterPro" id="IPR001762">
    <property type="entry name" value="Disintegrin_dom"/>
</dbReference>
<feature type="binding site" evidence="5">
    <location>
        <position position="1004"/>
    </location>
    <ligand>
        <name>Zn(2+)</name>
        <dbReference type="ChEBI" id="CHEBI:29105"/>
        <note>catalytic</note>
    </ligand>
</feature>
<evidence type="ECO:0000256" key="4">
    <source>
        <dbReference type="ARBA" id="ARBA00023157"/>
    </source>
</evidence>
<evidence type="ECO:0000259" key="7">
    <source>
        <dbReference type="PROSITE" id="PS50214"/>
    </source>
</evidence>
<evidence type="ECO:0000256" key="1">
    <source>
        <dbReference type="ARBA" id="ARBA00001809"/>
    </source>
</evidence>
<dbReference type="InterPro" id="IPR024079">
    <property type="entry name" value="MetalloPept_cat_dom_sf"/>
</dbReference>
<name>A0A814Z5B2_9BILA</name>
<dbReference type="SUPFAM" id="SSF57552">
    <property type="entry name" value="Blood coagulation inhibitor (disintegrin)"/>
    <property type="match status" value="2"/>
</dbReference>
<dbReference type="Pfam" id="PF13574">
    <property type="entry name" value="Reprolysin_2"/>
    <property type="match status" value="2"/>
</dbReference>
<dbReference type="Gene3D" id="4.10.70.10">
    <property type="entry name" value="Disintegrin domain"/>
    <property type="match status" value="2"/>
</dbReference>
<gene>
    <name evidence="9" type="ORF">JYZ213_LOCUS28980</name>
</gene>
<dbReference type="InterPro" id="IPR049038">
    <property type="entry name" value="ADAM10_Cys-rich"/>
</dbReference>
<comment type="caution">
    <text evidence="9">The sequence shown here is derived from an EMBL/GenBank/DDBJ whole genome shotgun (WGS) entry which is preliminary data.</text>
</comment>
<reference evidence="9" key="1">
    <citation type="submission" date="2021-02" db="EMBL/GenBank/DDBJ databases">
        <authorList>
            <person name="Nowell W R."/>
        </authorList>
    </citation>
    <scope>NUCLEOTIDE SEQUENCE</scope>
</reference>
<dbReference type="PANTHER" id="PTHR45702:SF2">
    <property type="entry name" value="KUZBANIAN, ISOFORM A"/>
    <property type="match status" value="1"/>
</dbReference>
<keyword evidence="5" id="KW-0862">Zinc</keyword>
<dbReference type="Pfam" id="PF00200">
    <property type="entry name" value="Disintegrin"/>
    <property type="match status" value="2"/>
</dbReference>
<dbReference type="InterPro" id="IPR036436">
    <property type="entry name" value="Disintegrin_dom_sf"/>
</dbReference>
<feature type="domain" description="Peptidase M12B" evidence="8">
    <location>
        <begin position="239"/>
        <end position="487"/>
    </location>
</feature>
<dbReference type="GO" id="GO:0005886">
    <property type="term" value="C:plasma membrane"/>
    <property type="evidence" value="ECO:0007669"/>
    <property type="project" value="TreeGrafter"/>
</dbReference>
<feature type="binding site" evidence="5">
    <location>
        <position position="431"/>
    </location>
    <ligand>
        <name>Zn(2+)</name>
        <dbReference type="ChEBI" id="CHEBI:29105"/>
        <note>catalytic</note>
    </ligand>
</feature>
<dbReference type="GO" id="GO:0006509">
    <property type="term" value="P:membrane protein ectodomain proteolysis"/>
    <property type="evidence" value="ECO:0007669"/>
    <property type="project" value="TreeGrafter"/>
</dbReference>
<evidence type="ECO:0000256" key="6">
    <source>
        <dbReference type="SAM" id="Phobius"/>
    </source>
</evidence>
<keyword evidence="6" id="KW-1133">Transmembrane helix</keyword>
<dbReference type="SUPFAM" id="SSF55486">
    <property type="entry name" value="Metalloproteases ('zincins'), catalytic domain"/>
    <property type="match status" value="2"/>
</dbReference>
<dbReference type="Gene3D" id="3.40.390.10">
    <property type="entry name" value="Collagenase (Catalytic Domain)"/>
    <property type="match status" value="2"/>
</dbReference>
<comment type="catalytic activity">
    <reaction evidence="1">
        <text>Endopeptidase of broad specificity.</text>
        <dbReference type="EC" id="3.4.24.81"/>
    </reaction>
</comment>
<feature type="binding site" evidence="5">
    <location>
        <position position="1014"/>
    </location>
    <ligand>
        <name>Zn(2+)</name>
        <dbReference type="ChEBI" id="CHEBI:29105"/>
        <note>catalytic</note>
    </ligand>
</feature>
<dbReference type="PANTHER" id="PTHR45702">
    <property type="entry name" value="ADAM10/ADAM17 METALLOPEPTIDASE FAMILY MEMBER"/>
    <property type="match status" value="1"/>
</dbReference>
<evidence type="ECO:0000313" key="10">
    <source>
        <dbReference type="Proteomes" id="UP000663845"/>
    </source>
</evidence>
<evidence type="ECO:0000256" key="2">
    <source>
        <dbReference type="ARBA" id="ARBA00012332"/>
    </source>
</evidence>
<feature type="active site" evidence="5">
    <location>
        <position position="1005"/>
    </location>
</feature>
<feature type="binding site" evidence="5">
    <location>
        <position position="1008"/>
    </location>
    <ligand>
        <name>Zn(2+)</name>
        <dbReference type="ChEBI" id="CHEBI:29105"/>
        <note>catalytic</note>
    </ligand>
</feature>
<accession>A0A814Z5B2</accession>
<dbReference type="EC" id="3.4.24.81" evidence="2"/>
<keyword evidence="4" id="KW-1015">Disulfide bond</keyword>
<feature type="binding site" evidence="5">
    <location>
        <position position="421"/>
    </location>
    <ligand>
        <name>Zn(2+)</name>
        <dbReference type="ChEBI" id="CHEBI:29105"/>
        <note>catalytic</note>
    </ligand>
</feature>
<dbReference type="EMBL" id="CAJNOG010000432">
    <property type="protein sequence ID" value="CAF1239249.1"/>
    <property type="molecule type" value="Genomic_DNA"/>
</dbReference>
<dbReference type="PROSITE" id="PS50214">
    <property type="entry name" value="DISINTEGRIN_2"/>
    <property type="match status" value="2"/>
</dbReference>
<comment type="caution">
    <text evidence="5">Lacks conserved residue(s) required for the propagation of feature annotation.</text>
</comment>
<protein>
    <recommendedName>
        <fullName evidence="2">ADAM10 endopeptidase</fullName>
        <ecNumber evidence="2">3.4.24.81</ecNumber>
    </recommendedName>
</protein>
<dbReference type="Proteomes" id="UP000663845">
    <property type="component" value="Unassembled WGS sequence"/>
</dbReference>
<sequence>MTWWIIHRFLLTISWFSLIVNTDYLSSYGIKSYRIIRAIHDETKTTFYRQKRSNIEDNPHRILTLELDHKNITLILKNTNEFFSTDADIQFGSSTFLPINSTILYEGYVLDHPETSYVTGGFYSNWFDGIIKLSNETWHIEPTRKYNISLSNDGPSIIYNALDIDMTKYNSNESFRYKRYVINENETLSSFCGLNDNKIREKMQTESEYLSRNQDNDFDYNSRSKRQTINNTERTCCYIYIRIDPTLWNLVYNNEGLNEKEATIHALVTFLYRVVTAANTVYRSVKFQSNGDFLYRFTLRIKRIRILTMDDCKQKNISLSETNICRSYLDSNVLLTWHSAENFADYCLAYLFTARDFGDGTLGLAWMGSTALNTRGGICEKPAKDIYDGQRIIKTLNTGMITIINHNTRISALMAELTFAHEIGHSLGAEHDDDDKCGEDAIYGHYLMYRRATTGLEENNNKFSNCSMEQMGPVVISIKNQLLGKINCLTECSQIGYCGNRNVEDDEECDCGFISECTDNCCYPAGGPDAKLSCKLKPSAKCSPSKGPCCSDQCTFHSATHICHKDKTSQDCIGDVRCDGIQATCPLNDTQFFKPIDTPCNQNTALCDRGECNKSICTLIGKTECTLTIPNVIEPLRQRDNPHRILTLELDHKNITLILKNTNEFFSTDADIQFGSSTFLSINSTILYEGYVLDHPERSYVTGGFYSNWFDGIIKLSNETWHIEPTRKYNISLSNDGPSIIYNALDIDMTKYNSNEAFRYKRYVMNENETLSSFCGLNDNKIREKMQKESEYLSRNQDNDFDYNSRSKRQTINNTERTCCYIYIRIDPTLWNLVYNNEGLNEKEATIHALVTFLYRVVTAANTVYRSVKFQSNGDFLYRFTLRIKRIRILTMDDCKQKNISLSETNICRSYLDSNVLLTWHSAENFADYCLAYLFTARDFGDGTLGLAWMGSTALNTRGGICEKPAKDIYDGQRIIKTLNTGMITIINHNTRISALMAELTFAHEIGHSLGAEHDDDDKCGEDAIYGHYLMYRRATTGLEENNNKFSNCSMEQMGPVVISIKNQLLGKINCLTECSQTGYCGNRNVEDDEECDCGFISECTDNCCYPAGGPDAKLSCKLKPSAKCSPSKGPCCSDQCTFHSTTHICHKDKTSQDCIGDVRCDGIQPTCPLNDTQFFKPIDTSCNQNTALCDRGECNKSICTLIGKTECTLTIPNVIEPLRQRGIDREYLCHIGCFETRTNSCIDTHTLRMPNNYSKNGFGYIHRPGHACAGTAGYCDVFGKCRAVDAEGPLTRLKNMLLNDENIRTLTELTHDYWWAFVLCALGLLGFMSIFVKICSVHTPSSNPHMIPARPLSFRRRFHGLQTPRSSHSPLTLIGTELASVPFQKSRSNVYVHEPLTSDNKTNTSGL</sequence>
<feature type="domain" description="Peptidase M12B" evidence="8">
    <location>
        <begin position="822"/>
        <end position="1070"/>
    </location>
</feature>
<evidence type="ECO:0000256" key="3">
    <source>
        <dbReference type="ARBA" id="ARBA00022685"/>
    </source>
</evidence>
<organism evidence="9 10">
    <name type="scientific">Adineta steineri</name>
    <dbReference type="NCBI Taxonomy" id="433720"/>
    <lineage>
        <taxon>Eukaryota</taxon>
        <taxon>Metazoa</taxon>
        <taxon>Spiralia</taxon>
        <taxon>Gnathifera</taxon>
        <taxon>Rotifera</taxon>
        <taxon>Eurotatoria</taxon>
        <taxon>Bdelloidea</taxon>
        <taxon>Adinetida</taxon>
        <taxon>Adinetidae</taxon>
        <taxon>Adineta</taxon>
    </lineage>
</organism>
<feature type="domain" description="Disintegrin" evidence="7">
    <location>
        <begin position="495"/>
        <end position="588"/>
    </location>
</feature>
<evidence type="ECO:0000259" key="8">
    <source>
        <dbReference type="PROSITE" id="PS50215"/>
    </source>
</evidence>
<evidence type="ECO:0000313" key="9">
    <source>
        <dbReference type="EMBL" id="CAF1239249.1"/>
    </source>
</evidence>
<dbReference type="InterPro" id="IPR001590">
    <property type="entry name" value="Peptidase_M12B"/>
</dbReference>
<keyword evidence="6" id="KW-0472">Membrane</keyword>
<dbReference type="PROSITE" id="PS50215">
    <property type="entry name" value="ADAM_MEPRO"/>
    <property type="match status" value="2"/>
</dbReference>
<proteinExistence type="predicted"/>
<feature type="transmembrane region" description="Helical" evidence="6">
    <location>
        <begin position="1314"/>
        <end position="1333"/>
    </location>
</feature>
<keyword evidence="3" id="KW-0165">Cleavage on pair of basic residues</keyword>